<protein>
    <submittedName>
        <fullName evidence="1">Uncharacterized protein</fullName>
    </submittedName>
</protein>
<name>A0A2P2NNJ5_RHIMU</name>
<evidence type="ECO:0000313" key="1">
    <source>
        <dbReference type="EMBL" id="MBX44015.1"/>
    </source>
</evidence>
<accession>A0A2P2NNJ5</accession>
<organism evidence="1">
    <name type="scientific">Rhizophora mucronata</name>
    <name type="common">Asiatic mangrove</name>
    <dbReference type="NCBI Taxonomy" id="61149"/>
    <lineage>
        <taxon>Eukaryota</taxon>
        <taxon>Viridiplantae</taxon>
        <taxon>Streptophyta</taxon>
        <taxon>Embryophyta</taxon>
        <taxon>Tracheophyta</taxon>
        <taxon>Spermatophyta</taxon>
        <taxon>Magnoliopsida</taxon>
        <taxon>eudicotyledons</taxon>
        <taxon>Gunneridae</taxon>
        <taxon>Pentapetalae</taxon>
        <taxon>rosids</taxon>
        <taxon>fabids</taxon>
        <taxon>Malpighiales</taxon>
        <taxon>Rhizophoraceae</taxon>
        <taxon>Rhizophora</taxon>
    </lineage>
</organism>
<dbReference type="EMBL" id="GGEC01063531">
    <property type="protein sequence ID" value="MBX44015.1"/>
    <property type="molecule type" value="Transcribed_RNA"/>
</dbReference>
<reference evidence="1" key="1">
    <citation type="submission" date="2018-02" db="EMBL/GenBank/DDBJ databases">
        <title>Rhizophora mucronata_Transcriptome.</title>
        <authorList>
            <person name="Meera S.P."/>
            <person name="Sreeshan A."/>
            <person name="Augustine A."/>
        </authorList>
    </citation>
    <scope>NUCLEOTIDE SEQUENCE</scope>
    <source>
        <tissue evidence="1">Leaf</tissue>
    </source>
</reference>
<sequence length="10" mass="1058">MGRPGVSAKR</sequence>
<proteinExistence type="predicted"/>